<gene>
    <name evidence="1" type="ORF">Rhe02_83940</name>
</gene>
<proteinExistence type="predicted"/>
<dbReference type="EMBL" id="BONY01000090">
    <property type="protein sequence ID" value="GIH10327.1"/>
    <property type="molecule type" value="Genomic_DNA"/>
</dbReference>
<dbReference type="RefSeq" id="WP_239124393.1">
    <property type="nucleotide sequence ID" value="NZ_BONY01000090.1"/>
</dbReference>
<evidence type="ECO:0000313" key="2">
    <source>
        <dbReference type="Proteomes" id="UP000612899"/>
    </source>
</evidence>
<dbReference type="Pfam" id="PF05119">
    <property type="entry name" value="Terminase_4"/>
    <property type="match status" value="1"/>
</dbReference>
<name>A0A8J3QIL9_9ACTN</name>
<keyword evidence="2" id="KW-1185">Reference proteome</keyword>
<accession>A0A8J3QIL9</accession>
<dbReference type="InterPro" id="IPR006448">
    <property type="entry name" value="Phage_term_ssu_P27"/>
</dbReference>
<evidence type="ECO:0008006" key="3">
    <source>
        <dbReference type="Google" id="ProtNLM"/>
    </source>
</evidence>
<evidence type="ECO:0000313" key="1">
    <source>
        <dbReference type="EMBL" id="GIH10327.1"/>
    </source>
</evidence>
<dbReference type="NCBIfam" id="TIGR01558">
    <property type="entry name" value="sm_term_P27"/>
    <property type="match status" value="1"/>
</dbReference>
<organism evidence="1 2">
    <name type="scientific">Rhizocola hellebori</name>
    <dbReference type="NCBI Taxonomy" id="1392758"/>
    <lineage>
        <taxon>Bacteria</taxon>
        <taxon>Bacillati</taxon>
        <taxon>Actinomycetota</taxon>
        <taxon>Actinomycetes</taxon>
        <taxon>Micromonosporales</taxon>
        <taxon>Micromonosporaceae</taxon>
        <taxon>Rhizocola</taxon>
    </lineage>
</organism>
<sequence length="186" mass="20594">MTERLAGRWWNGRYGIARRDIWLFEVDGIWRVDARQGKDDAKTWHGHLDNEADAVVDTTKATSKTAKPLPPSDLKGEAFAEWARITAFLEVGHIESIDHAALVVYCSAWAMFDAARKAFETHGPLMVGRDGGLVKNPSAQIMNDAAKIMLSYEAKFGFTPRDRINLGISTNHPEAGNSLEDNLAAL</sequence>
<comment type="caution">
    <text evidence="1">The sequence shown here is derived from an EMBL/GenBank/DDBJ whole genome shotgun (WGS) entry which is preliminary data.</text>
</comment>
<protein>
    <recommendedName>
        <fullName evidence="3">Terminase</fullName>
    </recommendedName>
</protein>
<dbReference type="AlphaFoldDB" id="A0A8J3QIL9"/>
<dbReference type="Proteomes" id="UP000612899">
    <property type="component" value="Unassembled WGS sequence"/>
</dbReference>
<reference evidence="1" key="1">
    <citation type="submission" date="2021-01" db="EMBL/GenBank/DDBJ databases">
        <title>Whole genome shotgun sequence of Rhizocola hellebori NBRC 109834.</title>
        <authorList>
            <person name="Komaki H."/>
            <person name="Tamura T."/>
        </authorList>
    </citation>
    <scope>NUCLEOTIDE SEQUENCE</scope>
    <source>
        <strain evidence="1">NBRC 109834</strain>
    </source>
</reference>